<feature type="compositionally biased region" description="Polar residues" evidence="1">
    <location>
        <begin position="93"/>
        <end position="109"/>
    </location>
</feature>
<evidence type="ECO:0000256" key="1">
    <source>
        <dbReference type="SAM" id="MobiDB-lite"/>
    </source>
</evidence>
<gene>
    <name evidence="2" type="ORF">Tco_0770976</name>
</gene>
<dbReference type="EMBL" id="BQNB010011265">
    <property type="protein sequence ID" value="GJS88340.1"/>
    <property type="molecule type" value="Genomic_DNA"/>
</dbReference>
<name>A0ABQ4ZER4_9ASTR</name>
<reference evidence="2" key="2">
    <citation type="submission" date="2022-01" db="EMBL/GenBank/DDBJ databases">
        <authorList>
            <person name="Yamashiro T."/>
            <person name="Shiraishi A."/>
            <person name="Satake H."/>
            <person name="Nakayama K."/>
        </authorList>
    </citation>
    <scope>NUCLEOTIDE SEQUENCE</scope>
</reference>
<reference evidence="2" key="1">
    <citation type="journal article" date="2022" name="Int. J. Mol. Sci.">
        <title>Draft Genome of Tanacetum Coccineum: Genomic Comparison of Closely Related Tanacetum-Family Plants.</title>
        <authorList>
            <person name="Yamashiro T."/>
            <person name="Shiraishi A."/>
            <person name="Nakayama K."/>
            <person name="Satake H."/>
        </authorList>
    </citation>
    <scope>NUCLEOTIDE SEQUENCE</scope>
</reference>
<evidence type="ECO:0000313" key="2">
    <source>
        <dbReference type="EMBL" id="GJS88340.1"/>
    </source>
</evidence>
<protein>
    <submittedName>
        <fullName evidence="2">Uncharacterized protein</fullName>
    </submittedName>
</protein>
<proteinExistence type="predicted"/>
<sequence length="109" mass="12340">MWRLRIEQYFQVQDYALWDVIKNGNSFKPAAQTTTNADGTSTSLIPGLVPTEEKVQKKNHVKARRSFFTPNLDSPLCLEEFQQPKFEGYGPKTSKSVSEDISNGVLRTS</sequence>
<evidence type="ECO:0000313" key="3">
    <source>
        <dbReference type="Proteomes" id="UP001151760"/>
    </source>
</evidence>
<dbReference type="Proteomes" id="UP001151760">
    <property type="component" value="Unassembled WGS sequence"/>
</dbReference>
<feature type="region of interest" description="Disordered" evidence="1">
    <location>
        <begin position="86"/>
        <end position="109"/>
    </location>
</feature>
<accession>A0ABQ4ZER4</accession>
<organism evidence="2 3">
    <name type="scientific">Tanacetum coccineum</name>
    <dbReference type="NCBI Taxonomy" id="301880"/>
    <lineage>
        <taxon>Eukaryota</taxon>
        <taxon>Viridiplantae</taxon>
        <taxon>Streptophyta</taxon>
        <taxon>Embryophyta</taxon>
        <taxon>Tracheophyta</taxon>
        <taxon>Spermatophyta</taxon>
        <taxon>Magnoliopsida</taxon>
        <taxon>eudicotyledons</taxon>
        <taxon>Gunneridae</taxon>
        <taxon>Pentapetalae</taxon>
        <taxon>asterids</taxon>
        <taxon>campanulids</taxon>
        <taxon>Asterales</taxon>
        <taxon>Asteraceae</taxon>
        <taxon>Asteroideae</taxon>
        <taxon>Anthemideae</taxon>
        <taxon>Anthemidinae</taxon>
        <taxon>Tanacetum</taxon>
    </lineage>
</organism>
<comment type="caution">
    <text evidence="2">The sequence shown here is derived from an EMBL/GenBank/DDBJ whole genome shotgun (WGS) entry which is preliminary data.</text>
</comment>
<keyword evidence="3" id="KW-1185">Reference proteome</keyword>